<feature type="transmembrane region" description="Helical" evidence="1">
    <location>
        <begin position="127"/>
        <end position="150"/>
    </location>
</feature>
<sequence length="326" mass="35741">MRNVKLDGFIIALVGMIVLAYLIPTLGDFLPLQAISTYGVAGIFFFYGLKLSPRKMKEGLHNWKLHLLIQASTFLLFPLLVLLFRPLISHEEGQLLWLAVFFLAALPSTVSSSVVMVSIAEGNIPAAIFNASISGLIGIVVTPLWMSLFLQGAQAGFDYGDVVVKLLVQILLPVFLGLLLHRFLGTWASHYKKQLNLFDKSIILLIVYNSFSESFTTGVFQSIDLVSLGVVACSAFALFGAVYGLIYVFTSLLGFTRDDRITALFCGSKKSLVHGTVFSNVLFTQMASASIFLVPLMFYHAFQLLVVSVIAQRMSSARKPAPPLTS</sequence>
<dbReference type="AlphaFoldDB" id="A0A1G9SD49"/>
<feature type="transmembrane region" description="Helical" evidence="1">
    <location>
        <begin position="289"/>
        <end position="311"/>
    </location>
</feature>
<gene>
    <name evidence="2" type="ORF">SAMN05421823_112119</name>
</gene>
<dbReference type="RefSeq" id="WP_089687183.1">
    <property type="nucleotide sequence ID" value="NZ_FNFO01000012.1"/>
</dbReference>
<dbReference type="GO" id="GO:0005886">
    <property type="term" value="C:plasma membrane"/>
    <property type="evidence" value="ECO:0007669"/>
    <property type="project" value="TreeGrafter"/>
</dbReference>
<organism evidence="2 3">
    <name type="scientific">Catalinimonas alkaloidigena</name>
    <dbReference type="NCBI Taxonomy" id="1075417"/>
    <lineage>
        <taxon>Bacteria</taxon>
        <taxon>Pseudomonadati</taxon>
        <taxon>Bacteroidota</taxon>
        <taxon>Cytophagia</taxon>
        <taxon>Cytophagales</taxon>
        <taxon>Catalimonadaceae</taxon>
        <taxon>Catalinimonas</taxon>
    </lineage>
</organism>
<feature type="transmembrane region" description="Helical" evidence="1">
    <location>
        <begin position="226"/>
        <end position="249"/>
    </location>
</feature>
<dbReference type="EMBL" id="FNFO01000012">
    <property type="protein sequence ID" value="SDM33369.1"/>
    <property type="molecule type" value="Genomic_DNA"/>
</dbReference>
<dbReference type="Gene3D" id="1.20.1530.20">
    <property type="match status" value="1"/>
</dbReference>
<dbReference type="OrthoDB" id="9792271at2"/>
<keyword evidence="3" id="KW-1185">Reference proteome</keyword>
<protein>
    <submittedName>
        <fullName evidence="2">Solute carrier family 10 (Sodium/bile acid cotransporter), member 7</fullName>
    </submittedName>
</protein>
<dbReference type="PIRSF" id="PIRSF026166">
    <property type="entry name" value="UCP026166"/>
    <property type="match status" value="1"/>
</dbReference>
<evidence type="ECO:0000256" key="1">
    <source>
        <dbReference type="SAM" id="Phobius"/>
    </source>
</evidence>
<keyword evidence="1" id="KW-0812">Transmembrane</keyword>
<feature type="transmembrane region" description="Helical" evidence="1">
    <location>
        <begin position="162"/>
        <end position="181"/>
    </location>
</feature>
<feature type="transmembrane region" description="Helical" evidence="1">
    <location>
        <begin position="7"/>
        <end position="23"/>
    </location>
</feature>
<reference evidence="2 3" key="1">
    <citation type="submission" date="2016-10" db="EMBL/GenBank/DDBJ databases">
        <authorList>
            <person name="de Groot N.N."/>
        </authorList>
    </citation>
    <scope>NUCLEOTIDE SEQUENCE [LARGE SCALE GENOMIC DNA]</scope>
    <source>
        <strain evidence="2 3">DSM 25186</strain>
    </source>
</reference>
<dbReference type="PANTHER" id="PTHR18640">
    <property type="entry name" value="SOLUTE CARRIER FAMILY 10 MEMBER 7"/>
    <property type="match status" value="1"/>
</dbReference>
<keyword evidence="1" id="KW-1133">Transmembrane helix</keyword>
<feature type="transmembrane region" description="Helical" evidence="1">
    <location>
        <begin position="29"/>
        <end position="47"/>
    </location>
</feature>
<dbReference type="Pfam" id="PF13593">
    <property type="entry name" value="SBF_like"/>
    <property type="match status" value="1"/>
</dbReference>
<feature type="transmembrane region" description="Helical" evidence="1">
    <location>
        <begin position="94"/>
        <end position="120"/>
    </location>
</feature>
<dbReference type="PANTHER" id="PTHR18640:SF5">
    <property type="entry name" value="SODIUM_BILE ACID COTRANSPORTER 7"/>
    <property type="match status" value="1"/>
</dbReference>
<accession>A0A1G9SD49</accession>
<dbReference type="Proteomes" id="UP000198510">
    <property type="component" value="Unassembled WGS sequence"/>
</dbReference>
<proteinExistence type="predicted"/>
<evidence type="ECO:0000313" key="2">
    <source>
        <dbReference type="EMBL" id="SDM33369.1"/>
    </source>
</evidence>
<dbReference type="InterPro" id="IPR038770">
    <property type="entry name" value="Na+/solute_symporter_sf"/>
</dbReference>
<keyword evidence="1" id="KW-0472">Membrane</keyword>
<feature type="transmembrane region" description="Helical" evidence="1">
    <location>
        <begin position="67"/>
        <end position="88"/>
    </location>
</feature>
<name>A0A1G9SD49_9BACT</name>
<dbReference type="InterPro" id="IPR016833">
    <property type="entry name" value="Put_Na-Bile_cotransptr"/>
</dbReference>
<evidence type="ECO:0000313" key="3">
    <source>
        <dbReference type="Proteomes" id="UP000198510"/>
    </source>
</evidence>